<dbReference type="Proteomes" id="UP001163603">
    <property type="component" value="Chromosome 4"/>
</dbReference>
<dbReference type="EMBL" id="CM047739">
    <property type="protein sequence ID" value="KAJ0043438.1"/>
    <property type="molecule type" value="Genomic_DNA"/>
</dbReference>
<sequence>MMMMIESTMAARFPAGANFCSSSALSHYRSISNSEEVSGVHVTSRRLAHCGCFSTPWNRFQRLNGNSFVRRTSLIRNRTRASAEHLGSASDPVKQNGRPRYHPFEDIAESTSENCGDARLTDAETTRTVIEVNSKATLMITNLINDEVDDNVIWPDLPYVTDEHGNIYFQVKHEEDILQSLTSENNIVVWNLFSWMACTPVTCLYVKALT</sequence>
<accession>A0ACC0YXR9</accession>
<comment type="caution">
    <text evidence="1">The sequence shown here is derived from an EMBL/GenBank/DDBJ whole genome shotgun (WGS) entry which is preliminary data.</text>
</comment>
<reference evidence="2" key="1">
    <citation type="journal article" date="2023" name="G3 (Bethesda)">
        <title>Genome assembly and association tests identify interacting loci associated with vigor, precocity, and sex in interspecific pistachio rootstocks.</title>
        <authorList>
            <person name="Palmer W."/>
            <person name="Jacygrad E."/>
            <person name="Sagayaradj S."/>
            <person name="Cavanaugh K."/>
            <person name="Han R."/>
            <person name="Bertier L."/>
            <person name="Beede B."/>
            <person name="Kafkas S."/>
            <person name="Golino D."/>
            <person name="Preece J."/>
            <person name="Michelmore R."/>
        </authorList>
    </citation>
    <scope>NUCLEOTIDE SEQUENCE [LARGE SCALE GENOMIC DNA]</scope>
</reference>
<organism evidence="1 2">
    <name type="scientific">Pistacia integerrima</name>
    <dbReference type="NCBI Taxonomy" id="434235"/>
    <lineage>
        <taxon>Eukaryota</taxon>
        <taxon>Viridiplantae</taxon>
        <taxon>Streptophyta</taxon>
        <taxon>Embryophyta</taxon>
        <taxon>Tracheophyta</taxon>
        <taxon>Spermatophyta</taxon>
        <taxon>Magnoliopsida</taxon>
        <taxon>eudicotyledons</taxon>
        <taxon>Gunneridae</taxon>
        <taxon>Pentapetalae</taxon>
        <taxon>rosids</taxon>
        <taxon>malvids</taxon>
        <taxon>Sapindales</taxon>
        <taxon>Anacardiaceae</taxon>
        <taxon>Pistacia</taxon>
    </lineage>
</organism>
<protein>
    <submittedName>
        <fullName evidence="1">Uncharacterized protein</fullName>
    </submittedName>
</protein>
<evidence type="ECO:0000313" key="2">
    <source>
        <dbReference type="Proteomes" id="UP001163603"/>
    </source>
</evidence>
<keyword evidence="2" id="KW-1185">Reference proteome</keyword>
<gene>
    <name evidence="1" type="ORF">Pint_17552</name>
</gene>
<evidence type="ECO:0000313" key="1">
    <source>
        <dbReference type="EMBL" id="KAJ0043438.1"/>
    </source>
</evidence>
<proteinExistence type="predicted"/>
<name>A0ACC0YXR9_9ROSI</name>